<protein>
    <submittedName>
        <fullName evidence="3">Uncharacterized protein</fullName>
    </submittedName>
</protein>
<proteinExistence type="predicted"/>
<evidence type="ECO:0000256" key="1">
    <source>
        <dbReference type="SAM" id="Coils"/>
    </source>
</evidence>
<feature type="region of interest" description="Disordered" evidence="2">
    <location>
        <begin position="193"/>
        <end position="212"/>
    </location>
</feature>
<sequence length="368" mass="39191">RSSLLSSLVEELRHKSQEFLGGECNVTVNSSNGAKCESGVGTSGGAGSRFIDTVRKVWTAKVRNTDSNVFSSGGSGSSYSTGSSKGKGSQSTPPPPISENSFSNTNHGCRNGSRRKSGDERDGRWGSNPSSPVSSPDIPAHHGNHFSGGHASQANQQRIALSESDDSSLNSMDLDVCRHGSGGISVVEVGGVGGAGGGGDSDTGLESMSSTDIPPKHTSYSCKYCLYEREGVVDNSGVSDVTAHLRGEEVQENCDGHHTHRRHMGPDDSDIGGDGSDDHRSDIIRRQLIIDNLREQVTRLKNDKLDLLRQNVSCQRDLKDLRERELELSSDLASASKEVYRLRHMIKEYGGSVAVIGVTNDSGFNGEG</sequence>
<feature type="compositionally biased region" description="Polar residues" evidence="2">
    <location>
        <begin position="98"/>
        <end position="108"/>
    </location>
</feature>
<dbReference type="EMBL" id="KZ309571">
    <property type="protein sequence ID" value="KAG8239267.1"/>
    <property type="molecule type" value="Genomic_DNA"/>
</dbReference>
<name>A0A8K0KQA6_LADFU</name>
<feature type="compositionally biased region" description="Polar residues" evidence="2">
    <location>
        <begin position="150"/>
        <end position="159"/>
    </location>
</feature>
<gene>
    <name evidence="3" type="ORF">J437_LFUL018512</name>
</gene>
<keyword evidence="1" id="KW-0175">Coiled coil</keyword>
<dbReference type="Proteomes" id="UP000792457">
    <property type="component" value="Unassembled WGS sequence"/>
</dbReference>
<feature type="region of interest" description="Disordered" evidence="2">
    <location>
        <begin position="255"/>
        <end position="277"/>
    </location>
</feature>
<feature type="compositionally biased region" description="Low complexity" evidence="2">
    <location>
        <begin position="77"/>
        <end position="91"/>
    </location>
</feature>
<evidence type="ECO:0000256" key="2">
    <source>
        <dbReference type="SAM" id="MobiDB-lite"/>
    </source>
</evidence>
<comment type="caution">
    <text evidence="3">The sequence shown here is derived from an EMBL/GenBank/DDBJ whole genome shotgun (WGS) entry which is preliminary data.</text>
</comment>
<evidence type="ECO:0000313" key="3">
    <source>
        <dbReference type="EMBL" id="KAG8239267.1"/>
    </source>
</evidence>
<feature type="coiled-coil region" evidence="1">
    <location>
        <begin position="290"/>
        <end position="338"/>
    </location>
</feature>
<dbReference type="OrthoDB" id="7471643at2759"/>
<evidence type="ECO:0000313" key="4">
    <source>
        <dbReference type="Proteomes" id="UP000792457"/>
    </source>
</evidence>
<reference evidence="3" key="1">
    <citation type="submission" date="2013-04" db="EMBL/GenBank/DDBJ databases">
        <authorList>
            <person name="Qu J."/>
            <person name="Murali S.C."/>
            <person name="Bandaranaike D."/>
            <person name="Bellair M."/>
            <person name="Blankenburg K."/>
            <person name="Chao H."/>
            <person name="Dinh H."/>
            <person name="Doddapaneni H."/>
            <person name="Downs B."/>
            <person name="Dugan-Rocha S."/>
            <person name="Elkadiri S."/>
            <person name="Gnanaolivu R.D."/>
            <person name="Hernandez B."/>
            <person name="Javaid M."/>
            <person name="Jayaseelan J.C."/>
            <person name="Lee S."/>
            <person name="Li M."/>
            <person name="Ming W."/>
            <person name="Munidasa M."/>
            <person name="Muniz J."/>
            <person name="Nguyen L."/>
            <person name="Ongeri F."/>
            <person name="Osuji N."/>
            <person name="Pu L.-L."/>
            <person name="Puazo M."/>
            <person name="Qu C."/>
            <person name="Quiroz J."/>
            <person name="Raj R."/>
            <person name="Weissenberger G."/>
            <person name="Xin Y."/>
            <person name="Zou X."/>
            <person name="Han Y."/>
            <person name="Richards S."/>
            <person name="Worley K."/>
            <person name="Muzny D."/>
            <person name="Gibbs R."/>
        </authorList>
    </citation>
    <scope>NUCLEOTIDE SEQUENCE</scope>
    <source>
        <strain evidence="3">Sampled in the wild</strain>
    </source>
</reference>
<feature type="region of interest" description="Disordered" evidence="2">
    <location>
        <begin position="66"/>
        <end position="174"/>
    </location>
</feature>
<accession>A0A8K0KQA6</accession>
<feature type="non-terminal residue" evidence="3">
    <location>
        <position position="368"/>
    </location>
</feature>
<organism evidence="3 4">
    <name type="scientific">Ladona fulva</name>
    <name type="common">Scarce chaser dragonfly</name>
    <name type="synonym">Libellula fulva</name>
    <dbReference type="NCBI Taxonomy" id="123851"/>
    <lineage>
        <taxon>Eukaryota</taxon>
        <taxon>Metazoa</taxon>
        <taxon>Ecdysozoa</taxon>
        <taxon>Arthropoda</taxon>
        <taxon>Hexapoda</taxon>
        <taxon>Insecta</taxon>
        <taxon>Pterygota</taxon>
        <taxon>Palaeoptera</taxon>
        <taxon>Odonata</taxon>
        <taxon>Epiprocta</taxon>
        <taxon>Anisoptera</taxon>
        <taxon>Libelluloidea</taxon>
        <taxon>Libellulidae</taxon>
        <taxon>Ladona</taxon>
    </lineage>
</organism>
<keyword evidence="4" id="KW-1185">Reference proteome</keyword>
<dbReference type="AlphaFoldDB" id="A0A8K0KQA6"/>
<reference evidence="3" key="2">
    <citation type="submission" date="2017-10" db="EMBL/GenBank/DDBJ databases">
        <title>Ladona fulva Genome sequencing and assembly.</title>
        <authorList>
            <person name="Murali S."/>
            <person name="Richards S."/>
            <person name="Bandaranaike D."/>
            <person name="Bellair M."/>
            <person name="Blankenburg K."/>
            <person name="Chao H."/>
            <person name="Dinh H."/>
            <person name="Doddapaneni H."/>
            <person name="Dugan-Rocha S."/>
            <person name="Elkadiri S."/>
            <person name="Gnanaolivu R."/>
            <person name="Hernandez B."/>
            <person name="Skinner E."/>
            <person name="Javaid M."/>
            <person name="Lee S."/>
            <person name="Li M."/>
            <person name="Ming W."/>
            <person name="Munidasa M."/>
            <person name="Muniz J."/>
            <person name="Nguyen L."/>
            <person name="Hughes D."/>
            <person name="Osuji N."/>
            <person name="Pu L.-L."/>
            <person name="Puazo M."/>
            <person name="Qu C."/>
            <person name="Quiroz J."/>
            <person name="Raj R."/>
            <person name="Weissenberger G."/>
            <person name="Xin Y."/>
            <person name="Zou X."/>
            <person name="Han Y."/>
            <person name="Worley K."/>
            <person name="Muzny D."/>
            <person name="Gibbs R."/>
        </authorList>
    </citation>
    <scope>NUCLEOTIDE SEQUENCE</scope>
    <source>
        <strain evidence="3">Sampled in the wild</strain>
    </source>
</reference>